<comment type="caution">
    <text evidence="1">The sequence shown here is derived from an EMBL/GenBank/DDBJ whole genome shotgun (WGS) entry which is preliminary data.</text>
</comment>
<dbReference type="Proteomes" id="UP001597399">
    <property type="component" value="Unassembled WGS sequence"/>
</dbReference>
<evidence type="ECO:0000313" key="2">
    <source>
        <dbReference type="Proteomes" id="UP001597399"/>
    </source>
</evidence>
<dbReference type="EMBL" id="JBHUMQ010000054">
    <property type="protein sequence ID" value="MFD2695796.1"/>
    <property type="molecule type" value="Genomic_DNA"/>
</dbReference>
<proteinExistence type="predicted"/>
<keyword evidence="2" id="KW-1185">Reference proteome</keyword>
<dbReference type="RefSeq" id="WP_253061601.1">
    <property type="nucleotide sequence ID" value="NZ_JAMXWM010000009.1"/>
</dbReference>
<evidence type="ECO:0000313" key="1">
    <source>
        <dbReference type="EMBL" id="MFD2695796.1"/>
    </source>
</evidence>
<sequence>MKKLNDLRNAIQAVSNLKNYLLKCRLIFVKMIQSPFYLEVDQIMINKKNFHMIGSEEVKQLLNIYEALVALENDEQKIIFYKYLAKSELMDFEIQNILSISERTYYRKKKQGLTKLAIALHFLGINVHI</sequence>
<evidence type="ECO:0008006" key="3">
    <source>
        <dbReference type="Google" id="ProtNLM"/>
    </source>
</evidence>
<accession>A0ABW5S7N5</accession>
<reference evidence="2" key="1">
    <citation type="journal article" date="2019" name="Int. J. Syst. Evol. Microbiol.">
        <title>The Global Catalogue of Microorganisms (GCM) 10K type strain sequencing project: providing services to taxonomists for standard genome sequencing and annotation.</title>
        <authorList>
            <consortium name="The Broad Institute Genomics Platform"/>
            <consortium name="The Broad Institute Genome Sequencing Center for Infectious Disease"/>
            <person name="Wu L."/>
            <person name="Ma J."/>
        </authorList>
    </citation>
    <scope>NUCLEOTIDE SEQUENCE [LARGE SCALE GENOMIC DNA]</scope>
    <source>
        <strain evidence="2">TISTR 2466</strain>
    </source>
</reference>
<gene>
    <name evidence="1" type="ORF">ACFSUE_19520</name>
</gene>
<organism evidence="1 2">
    <name type="scientific">Sporolactobacillus shoreicorticis</name>
    <dbReference type="NCBI Taxonomy" id="1923877"/>
    <lineage>
        <taxon>Bacteria</taxon>
        <taxon>Bacillati</taxon>
        <taxon>Bacillota</taxon>
        <taxon>Bacilli</taxon>
        <taxon>Bacillales</taxon>
        <taxon>Sporolactobacillaceae</taxon>
        <taxon>Sporolactobacillus</taxon>
    </lineage>
</organism>
<protein>
    <recommendedName>
        <fullName evidence="3">ArpU family transcriptional regulator</fullName>
    </recommendedName>
</protein>
<name>A0ABW5S7N5_9BACL</name>